<protein>
    <submittedName>
        <fullName evidence="1">Uncharacterized protein</fullName>
    </submittedName>
</protein>
<dbReference type="EMBL" id="OY731403">
    <property type="protein sequence ID" value="CAJ1963668.1"/>
    <property type="molecule type" value="Genomic_DNA"/>
</dbReference>
<gene>
    <name evidence="1" type="ORF">AYBTSS11_LOCUS19900</name>
</gene>
<name>A0AA86SY08_9FABA</name>
<reference evidence="1" key="1">
    <citation type="submission" date="2023-10" db="EMBL/GenBank/DDBJ databases">
        <authorList>
            <person name="Domelevo Entfellner J.-B."/>
        </authorList>
    </citation>
    <scope>NUCLEOTIDE SEQUENCE</scope>
</reference>
<organism evidence="1 2">
    <name type="scientific">Sphenostylis stenocarpa</name>
    <dbReference type="NCBI Taxonomy" id="92480"/>
    <lineage>
        <taxon>Eukaryota</taxon>
        <taxon>Viridiplantae</taxon>
        <taxon>Streptophyta</taxon>
        <taxon>Embryophyta</taxon>
        <taxon>Tracheophyta</taxon>
        <taxon>Spermatophyta</taxon>
        <taxon>Magnoliopsida</taxon>
        <taxon>eudicotyledons</taxon>
        <taxon>Gunneridae</taxon>
        <taxon>Pentapetalae</taxon>
        <taxon>rosids</taxon>
        <taxon>fabids</taxon>
        <taxon>Fabales</taxon>
        <taxon>Fabaceae</taxon>
        <taxon>Papilionoideae</taxon>
        <taxon>50 kb inversion clade</taxon>
        <taxon>NPAAA clade</taxon>
        <taxon>indigoferoid/millettioid clade</taxon>
        <taxon>Phaseoleae</taxon>
        <taxon>Sphenostylis</taxon>
    </lineage>
</organism>
<accession>A0AA86SY08</accession>
<dbReference type="Proteomes" id="UP001189624">
    <property type="component" value="Chromosome 6"/>
</dbReference>
<sequence length="69" mass="7860">MVLRKETPSFTAEDNFRRKFSLVFSSPDLPHMEAQHLHSLCTKCIHCCCASVSWLPAIDVVGLDRSYYA</sequence>
<dbReference type="Gramene" id="rna-AYBTSS11_LOCUS19900">
    <property type="protein sequence ID" value="CAJ1963668.1"/>
    <property type="gene ID" value="gene-AYBTSS11_LOCUS19900"/>
</dbReference>
<evidence type="ECO:0000313" key="1">
    <source>
        <dbReference type="EMBL" id="CAJ1963668.1"/>
    </source>
</evidence>
<keyword evidence="2" id="KW-1185">Reference proteome</keyword>
<proteinExistence type="predicted"/>
<dbReference type="AlphaFoldDB" id="A0AA86SY08"/>
<evidence type="ECO:0000313" key="2">
    <source>
        <dbReference type="Proteomes" id="UP001189624"/>
    </source>
</evidence>